<gene>
    <name evidence="2" type="ORF">J3U88_06440</name>
</gene>
<organism evidence="2 3">
    <name type="scientific">Acanthopleuribacter pedis</name>
    <dbReference type="NCBI Taxonomy" id="442870"/>
    <lineage>
        <taxon>Bacteria</taxon>
        <taxon>Pseudomonadati</taxon>
        <taxon>Acidobacteriota</taxon>
        <taxon>Holophagae</taxon>
        <taxon>Acanthopleuribacterales</taxon>
        <taxon>Acanthopleuribacteraceae</taxon>
        <taxon>Acanthopleuribacter</taxon>
    </lineage>
</organism>
<name>A0A8J7U4B1_9BACT</name>
<feature type="compositionally biased region" description="Polar residues" evidence="1">
    <location>
        <begin position="72"/>
        <end position="89"/>
    </location>
</feature>
<evidence type="ECO:0000313" key="2">
    <source>
        <dbReference type="EMBL" id="MBO1318096.1"/>
    </source>
</evidence>
<feature type="region of interest" description="Disordered" evidence="1">
    <location>
        <begin position="1"/>
        <end position="33"/>
    </location>
</feature>
<sequence>MLNGPQGTRVRGQGVHQTPQHLQNPFGQFQQRTPQDHVSVGLRTRTPPDDLVLQQPTLQNVNQNPPIVTVQQHISPNPLTLNPSTTSLSMDDEVLDSPTLSSQQSIDEDNNPPPPMLKLTSTKSEIDEDFTPQSPKMLNLGVDDESFQSPRILTFDDSLPTTRPPLSLMDSEDMQKYGVRQRQESDVQIGWQQPTPTTNNETTTTKLEDNRLTLDQEWPSNDLQEFKQTFKMTPKQAFDIINKHLKIPQEHMDKVTFTPMGGNRFEFDVDGAGPIKNINVKFYHRDNEMMLQLAKLDPKVQGGDIMKGAFQGLLEVVDKTKQPWKMIMDANITVGSYAWPKYGFTPTPNKGFPEIASKAYERLQPLKELIDDMVLGKITVSDQPDKKTLKNISKELDQIMQAITKAAKLDPPDTKVIRKLANMKTDISFLVKADVKELGFDNVPDFFSKLKETAGDKSITIGKAALLNQSYQAEFDTKGDRKIMMNYISSKSTMSDKINYVKDKLGF</sequence>
<evidence type="ECO:0000313" key="3">
    <source>
        <dbReference type="Proteomes" id="UP000664417"/>
    </source>
</evidence>
<reference evidence="2" key="1">
    <citation type="submission" date="2021-03" db="EMBL/GenBank/DDBJ databases">
        <authorList>
            <person name="Wang G."/>
        </authorList>
    </citation>
    <scope>NUCLEOTIDE SEQUENCE</scope>
    <source>
        <strain evidence="2">KCTC 12899</strain>
    </source>
</reference>
<comment type="caution">
    <text evidence="2">The sequence shown here is derived from an EMBL/GenBank/DDBJ whole genome shotgun (WGS) entry which is preliminary data.</text>
</comment>
<dbReference type="Proteomes" id="UP000664417">
    <property type="component" value="Unassembled WGS sequence"/>
</dbReference>
<evidence type="ECO:0000256" key="1">
    <source>
        <dbReference type="SAM" id="MobiDB-lite"/>
    </source>
</evidence>
<feature type="compositionally biased region" description="Polar residues" evidence="1">
    <location>
        <begin position="15"/>
        <end position="33"/>
    </location>
</feature>
<proteinExistence type="predicted"/>
<keyword evidence="3" id="KW-1185">Reference proteome</keyword>
<feature type="region of interest" description="Disordered" evidence="1">
    <location>
        <begin position="72"/>
        <end position="117"/>
    </location>
</feature>
<dbReference type="RefSeq" id="WP_207857689.1">
    <property type="nucleotide sequence ID" value="NZ_JAFREP010000004.1"/>
</dbReference>
<accession>A0A8J7U4B1</accession>
<dbReference type="AlphaFoldDB" id="A0A8J7U4B1"/>
<dbReference type="EMBL" id="JAFREP010000004">
    <property type="protein sequence ID" value="MBO1318096.1"/>
    <property type="molecule type" value="Genomic_DNA"/>
</dbReference>
<protein>
    <submittedName>
        <fullName evidence="2">Uncharacterized protein</fullName>
    </submittedName>
</protein>